<feature type="domain" description="HTH gntR-type" evidence="4">
    <location>
        <begin position="20"/>
        <end position="87"/>
    </location>
</feature>
<dbReference type="CDD" id="cd07377">
    <property type="entry name" value="WHTH_GntR"/>
    <property type="match status" value="1"/>
</dbReference>
<gene>
    <name evidence="5" type="ORF">J4H92_10235</name>
</gene>
<dbReference type="PROSITE" id="PS50949">
    <property type="entry name" value="HTH_GNTR"/>
    <property type="match status" value="1"/>
</dbReference>
<keyword evidence="6" id="KW-1185">Reference proteome</keyword>
<dbReference type="InterPro" id="IPR022689">
    <property type="entry name" value="Iron_dep_repressor"/>
</dbReference>
<dbReference type="SMART" id="SM00345">
    <property type="entry name" value="HTH_GNTR"/>
    <property type="match status" value="1"/>
</dbReference>
<dbReference type="Proteomes" id="UP000664382">
    <property type="component" value="Unassembled WGS sequence"/>
</dbReference>
<dbReference type="AlphaFoldDB" id="A0A939SCG0"/>
<dbReference type="Pfam" id="PF00392">
    <property type="entry name" value="GntR"/>
    <property type="match status" value="1"/>
</dbReference>
<evidence type="ECO:0000256" key="1">
    <source>
        <dbReference type="ARBA" id="ARBA00023015"/>
    </source>
</evidence>
<organism evidence="5 6">
    <name type="scientific">Leucobacter weissii</name>
    <dbReference type="NCBI Taxonomy" id="1983706"/>
    <lineage>
        <taxon>Bacteria</taxon>
        <taxon>Bacillati</taxon>
        <taxon>Actinomycetota</taxon>
        <taxon>Actinomycetes</taxon>
        <taxon>Micrococcales</taxon>
        <taxon>Microbacteriaceae</taxon>
        <taxon>Leucobacter</taxon>
    </lineage>
</organism>
<evidence type="ECO:0000259" key="4">
    <source>
        <dbReference type="PROSITE" id="PS50949"/>
    </source>
</evidence>
<dbReference type="InterPro" id="IPR036388">
    <property type="entry name" value="WH-like_DNA-bd_sf"/>
</dbReference>
<dbReference type="GO" id="GO:0003700">
    <property type="term" value="F:DNA-binding transcription factor activity"/>
    <property type="evidence" value="ECO:0007669"/>
    <property type="project" value="InterPro"/>
</dbReference>
<evidence type="ECO:0000256" key="3">
    <source>
        <dbReference type="ARBA" id="ARBA00023163"/>
    </source>
</evidence>
<name>A0A939SCG0_9MICO</name>
<dbReference type="Gene3D" id="1.10.10.10">
    <property type="entry name" value="Winged helix-like DNA-binding domain superfamily/Winged helix DNA-binding domain"/>
    <property type="match status" value="1"/>
</dbReference>
<dbReference type="Gene3D" id="1.20.120.530">
    <property type="entry name" value="GntR ligand-binding domain-like"/>
    <property type="match status" value="1"/>
</dbReference>
<dbReference type="Pfam" id="PF07729">
    <property type="entry name" value="FCD"/>
    <property type="match status" value="1"/>
</dbReference>
<evidence type="ECO:0000313" key="6">
    <source>
        <dbReference type="Proteomes" id="UP000664382"/>
    </source>
</evidence>
<dbReference type="InterPro" id="IPR000524">
    <property type="entry name" value="Tscrpt_reg_HTH_GntR"/>
</dbReference>
<keyword evidence="3" id="KW-0804">Transcription</keyword>
<dbReference type="InterPro" id="IPR011711">
    <property type="entry name" value="GntR_C"/>
</dbReference>
<keyword evidence="2" id="KW-0238">DNA-binding</keyword>
<dbReference type="InterPro" id="IPR036390">
    <property type="entry name" value="WH_DNA-bd_sf"/>
</dbReference>
<dbReference type="EMBL" id="JAGDYM010000011">
    <property type="protein sequence ID" value="MBO1902323.1"/>
    <property type="molecule type" value="Genomic_DNA"/>
</dbReference>
<keyword evidence="1" id="KW-0805">Transcription regulation</keyword>
<comment type="caution">
    <text evidence="5">The sequence shown here is derived from an EMBL/GenBank/DDBJ whole genome shotgun (WGS) entry which is preliminary data.</text>
</comment>
<dbReference type="PRINTS" id="PR00035">
    <property type="entry name" value="HTHGNTR"/>
</dbReference>
<sequence>MSTNQVERGWTVTPVGRVAAPLREQVTAELRRAILEFELKPGQRLIERELLEKLGVSRATVREALRELSTEGLVTVEPQRGAVVAAPSLEEAAEMYEIRAVLESLLIRFFIERASDEQVRQLRATVEEIAEETARHDDVHHLLASKDRFYAVLEDGAQSPTLTQQLDGLKARVRVLRATSLSFPGRGEEVASELRAILDAIEDRDSERAAERCVAHIRAASRTALRRLEPKAAD</sequence>
<dbReference type="SUPFAM" id="SSF46785">
    <property type="entry name" value="Winged helix' DNA-binding domain"/>
    <property type="match status" value="1"/>
</dbReference>
<protein>
    <submittedName>
        <fullName evidence="5">GntR family transcriptional regulator</fullName>
    </submittedName>
</protein>
<dbReference type="RefSeq" id="WP_208098089.1">
    <property type="nucleotide sequence ID" value="NZ_JAGDYM010000011.1"/>
</dbReference>
<accession>A0A939SCG0</accession>
<dbReference type="PANTHER" id="PTHR43537">
    <property type="entry name" value="TRANSCRIPTIONAL REGULATOR, GNTR FAMILY"/>
    <property type="match status" value="1"/>
</dbReference>
<reference evidence="5" key="1">
    <citation type="submission" date="2021-03" db="EMBL/GenBank/DDBJ databases">
        <title>Leucobacter chromiisoli sp. nov., isolated from chromium-containing soil of chemical plant.</title>
        <authorList>
            <person name="Xu Z."/>
        </authorList>
    </citation>
    <scope>NUCLEOTIDE SEQUENCE</scope>
    <source>
        <strain evidence="5">S27</strain>
    </source>
</reference>
<dbReference type="InterPro" id="IPR008920">
    <property type="entry name" value="TF_FadR/GntR_C"/>
</dbReference>
<evidence type="ECO:0000313" key="5">
    <source>
        <dbReference type="EMBL" id="MBO1902323.1"/>
    </source>
</evidence>
<dbReference type="GO" id="GO:0003677">
    <property type="term" value="F:DNA binding"/>
    <property type="evidence" value="ECO:0007669"/>
    <property type="project" value="UniProtKB-KW"/>
</dbReference>
<proteinExistence type="predicted"/>
<dbReference type="SUPFAM" id="SSF48008">
    <property type="entry name" value="GntR ligand-binding domain-like"/>
    <property type="match status" value="1"/>
</dbReference>
<dbReference type="PANTHER" id="PTHR43537:SF5">
    <property type="entry name" value="UXU OPERON TRANSCRIPTIONAL REGULATOR"/>
    <property type="match status" value="1"/>
</dbReference>
<dbReference type="SMART" id="SM00895">
    <property type="entry name" value="FCD"/>
    <property type="match status" value="1"/>
</dbReference>
<evidence type="ECO:0000256" key="2">
    <source>
        <dbReference type="ARBA" id="ARBA00023125"/>
    </source>
</evidence>
<dbReference type="SMART" id="SM00529">
    <property type="entry name" value="HTH_DTXR"/>
    <property type="match status" value="1"/>
</dbReference>
<dbReference type="GO" id="GO:0046914">
    <property type="term" value="F:transition metal ion binding"/>
    <property type="evidence" value="ECO:0007669"/>
    <property type="project" value="InterPro"/>
</dbReference>